<evidence type="ECO:0000313" key="5">
    <source>
        <dbReference type="EMBL" id="APX89993.1"/>
    </source>
</evidence>
<proteinExistence type="inferred from homology"/>
<evidence type="ECO:0000256" key="1">
    <source>
        <dbReference type="ARBA" id="ARBA00001554"/>
    </source>
</evidence>
<evidence type="ECO:0000256" key="3">
    <source>
        <dbReference type="ARBA" id="ARBA00013252"/>
    </source>
</evidence>
<accession>A0A1U7DJC9</accession>
<dbReference type="STRING" id="1267768.BV394_09910"/>
<evidence type="ECO:0000256" key="2">
    <source>
        <dbReference type="ARBA" id="ARBA00006472"/>
    </source>
</evidence>
<protein>
    <recommendedName>
        <fullName evidence="3">4a-hydroxytetrahydrobiopterin dehydratase</fullName>
        <ecNumber evidence="3">4.2.1.96</ecNumber>
    </recommendedName>
</protein>
<evidence type="ECO:0000256" key="4">
    <source>
        <dbReference type="ARBA" id="ARBA00023239"/>
    </source>
</evidence>
<comment type="catalytic activity">
    <reaction evidence="1">
        <text>(4aS,6R)-4a-hydroxy-L-erythro-5,6,7,8-tetrahydrobiopterin = (6R)-L-erythro-6,7-dihydrobiopterin + H2O</text>
        <dbReference type="Rhea" id="RHEA:11920"/>
        <dbReference type="ChEBI" id="CHEBI:15377"/>
        <dbReference type="ChEBI" id="CHEBI:15642"/>
        <dbReference type="ChEBI" id="CHEBI:43120"/>
        <dbReference type="EC" id="4.2.1.96"/>
    </reaction>
</comment>
<gene>
    <name evidence="5" type="ORF">BV394_09910</name>
</gene>
<sequence>MSVTAATPSDWKTVGKTASITRRFEFPDYARTSAFLDRVNALSEETGLFPDLGFAATYVNVTIPDDPERDQFALRINEAYAEGAE</sequence>
<reference evidence="5 6" key="1">
    <citation type="submission" date="2017-01" db="EMBL/GenBank/DDBJ databases">
        <title>Genomic analysis of Xuhuaishuia manganoxidans DY6-4.</title>
        <authorList>
            <person name="Wang X."/>
        </authorList>
    </citation>
    <scope>NUCLEOTIDE SEQUENCE [LARGE SCALE GENOMIC DNA]</scope>
    <source>
        <strain evidence="5 6">DY6-4</strain>
    </source>
</reference>
<dbReference type="SUPFAM" id="SSF55248">
    <property type="entry name" value="PCD-like"/>
    <property type="match status" value="1"/>
</dbReference>
<dbReference type="Gene3D" id="3.30.1360.20">
    <property type="entry name" value="Transcriptional coactivator/pterin dehydratase"/>
    <property type="match status" value="1"/>
</dbReference>
<dbReference type="EMBL" id="CP019124">
    <property type="protein sequence ID" value="APX89993.1"/>
    <property type="molecule type" value="Genomic_DNA"/>
</dbReference>
<dbReference type="GO" id="GO:0006729">
    <property type="term" value="P:tetrahydrobiopterin biosynthetic process"/>
    <property type="evidence" value="ECO:0007669"/>
    <property type="project" value="InterPro"/>
</dbReference>
<keyword evidence="6" id="KW-1185">Reference proteome</keyword>
<evidence type="ECO:0000313" key="6">
    <source>
        <dbReference type="Proteomes" id="UP000187266"/>
    </source>
</evidence>
<dbReference type="AlphaFoldDB" id="A0A1U7DJC9"/>
<dbReference type="Proteomes" id="UP000187266">
    <property type="component" value="Chromosome"/>
</dbReference>
<dbReference type="Pfam" id="PF01329">
    <property type="entry name" value="Pterin_4a"/>
    <property type="match status" value="1"/>
</dbReference>
<keyword evidence="4" id="KW-0456">Lyase</keyword>
<dbReference type="EC" id="4.2.1.96" evidence="3"/>
<dbReference type="GO" id="GO:0008124">
    <property type="term" value="F:4-alpha-hydroxytetrahydrobiopterin dehydratase activity"/>
    <property type="evidence" value="ECO:0007669"/>
    <property type="project" value="UniProtKB-EC"/>
</dbReference>
<dbReference type="InterPro" id="IPR001533">
    <property type="entry name" value="Pterin_deHydtase"/>
</dbReference>
<dbReference type="InterPro" id="IPR036428">
    <property type="entry name" value="PCD_sf"/>
</dbReference>
<comment type="similarity">
    <text evidence="2">Belongs to the pterin-4-alpha-carbinolamine dehydratase family.</text>
</comment>
<organism evidence="5 6">
    <name type="scientific">Brevirhabdus pacifica</name>
    <dbReference type="NCBI Taxonomy" id="1267768"/>
    <lineage>
        <taxon>Bacteria</taxon>
        <taxon>Pseudomonadati</taxon>
        <taxon>Pseudomonadota</taxon>
        <taxon>Alphaproteobacteria</taxon>
        <taxon>Rhodobacterales</taxon>
        <taxon>Paracoccaceae</taxon>
        <taxon>Brevirhabdus</taxon>
    </lineage>
</organism>
<name>A0A1U7DJC9_9RHOB</name>
<dbReference type="OrthoDB" id="5297462at2"/>